<feature type="coiled-coil region" evidence="9">
    <location>
        <begin position="51"/>
        <end position="78"/>
    </location>
</feature>
<dbReference type="Pfam" id="PF01926">
    <property type="entry name" value="MMR_HSR1"/>
    <property type="match status" value="1"/>
</dbReference>
<dbReference type="SUPFAM" id="SSF52540">
    <property type="entry name" value="P-loop containing nucleoside triphosphate hydrolases"/>
    <property type="match status" value="1"/>
</dbReference>
<proteinExistence type="predicted"/>
<dbReference type="CDD" id="cd04164">
    <property type="entry name" value="trmE"/>
    <property type="match status" value="1"/>
</dbReference>
<evidence type="ECO:0000259" key="10">
    <source>
        <dbReference type="PROSITE" id="PS51709"/>
    </source>
</evidence>
<dbReference type="GO" id="GO:0016787">
    <property type="term" value="F:hydrolase activity"/>
    <property type="evidence" value="ECO:0007669"/>
    <property type="project" value="UniProtKB-KW"/>
</dbReference>
<organism evidence="11">
    <name type="scientific">marine sediment metagenome</name>
    <dbReference type="NCBI Taxonomy" id="412755"/>
    <lineage>
        <taxon>unclassified sequences</taxon>
        <taxon>metagenomes</taxon>
        <taxon>ecological metagenomes</taxon>
    </lineage>
</organism>
<dbReference type="GO" id="GO:0005525">
    <property type="term" value="F:GTP binding"/>
    <property type="evidence" value="ECO:0007669"/>
    <property type="project" value="UniProtKB-KW"/>
</dbReference>
<keyword evidence="2" id="KW-0819">tRNA processing</keyword>
<comment type="caution">
    <text evidence="11">The sequence shown here is derived from an EMBL/GenBank/DDBJ whole genome shotgun (WGS) entry which is preliminary data.</text>
</comment>
<dbReference type="FunFam" id="3.40.50.300:FF:001376">
    <property type="entry name" value="tRNA modification GTPase MnmE"/>
    <property type="match status" value="1"/>
</dbReference>
<dbReference type="PANTHER" id="PTHR42714">
    <property type="entry name" value="TRNA MODIFICATION GTPASE GTPBP3"/>
    <property type="match status" value="1"/>
</dbReference>
<evidence type="ECO:0000256" key="8">
    <source>
        <dbReference type="ARBA" id="ARBA00023134"/>
    </source>
</evidence>
<evidence type="ECO:0000256" key="4">
    <source>
        <dbReference type="ARBA" id="ARBA00022741"/>
    </source>
</evidence>
<evidence type="ECO:0000313" key="11">
    <source>
        <dbReference type="EMBL" id="GAG07050.1"/>
    </source>
</evidence>
<evidence type="ECO:0000256" key="9">
    <source>
        <dbReference type="SAM" id="Coils"/>
    </source>
</evidence>
<feature type="domain" description="TrmE-type G" evidence="10">
    <location>
        <begin position="107"/>
        <end position="267"/>
    </location>
</feature>
<keyword evidence="7" id="KW-0630">Potassium</keyword>
<dbReference type="InterPro" id="IPR031168">
    <property type="entry name" value="G_TrmE"/>
</dbReference>
<dbReference type="InterPro" id="IPR025867">
    <property type="entry name" value="MnmE_helical"/>
</dbReference>
<name>X0UN28_9ZZZZ</name>
<gene>
    <name evidence="11" type="ORF">S01H1_40566</name>
</gene>
<keyword evidence="8" id="KW-0342">GTP-binding</keyword>
<accession>X0UN28</accession>
<dbReference type="NCBIfam" id="TIGR00231">
    <property type="entry name" value="small_GTP"/>
    <property type="match status" value="1"/>
</dbReference>
<dbReference type="Pfam" id="PF12631">
    <property type="entry name" value="MnmE_helical"/>
    <property type="match status" value="1"/>
</dbReference>
<keyword evidence="1" id="KW-0963">Cytoplasm</keyword>
<dbReference type="PANTHER" id="PTHR42714:SF2">
    <property type="entry name" value="TRNA MODIFICATION GTPASE GTPBP3, MITOCHONDRIAL"/>
    <property type="match status" value="1"/>
</dbReference>
<evidence type="ECO:0000256" key="2">
    <source>
        <dbReference type="ARBA" id="ARBA00022694"/>
    </source>
</evidence>
<dbReference type="InterPro" id="IPR027417">
    <property type="entry name" value="P-loop_NTPase"/>
</dbReference>
<keyword evidence="3" id="KW-0479">Metal-binding</keyword>
<evidence type="ECO:0000256" key="5">
    <source>
        <dbReference type="ARBA" id="ARBA00022801"/>
    </source>
</evidence>
<evidence type="ECO:0000256" key="3">
    <source>
        <dbReference type="ARBA" id="ARBA00022723"/>
    </source>
</evidence>
<dbReference type="PRINTS" id="PR00449">
    <property type="entry name" value="RASTRNSFRMNG"/>
</dbReference>
<feature type="non-terminal residue" evidence="11">
    <location>
        <position position="267"/>
    </location>
</feature>
<evidence type="ECO:0000256" key="6">
    <source>
        <dbReference type="ARBA" id="ARBA00022842"/>
    </source>
</evidence>
<dbReference type="GO" id="GO:0005737">
    <property type="term" value="C:cytoplasm"/>
    <property type="evidence" value="ECO:0007669"/>
    <property type="project" value="TreeGrafter"/>
</dbReference>
<feature type="non-terminal residue" evidence="11">
    <location>
        <position position="1"/>
    </location>
</feature>
<dbReference type="GO" id="GO:0030488">
    <property type="term" value="P:tRNA methylation"/>
    <property type="evidence" value="ECO:0007669"/>
    <property type="project" value="TreeGrafter"/>
</dbReference>
<dbReference type="GO" id="GO:0002098">
    <property type="term" value="P:tRNA wobble uridine modification"/>
    <property type="evidence" value="ECO:0007669"/>
    <property type="project" value="TreeGrafter"/>
</dbReference>
<keyword evidence="9" id="KW-0175">Coiled coil</keyword>
<protein>
    <recommendedName>
        <fullName evidence="10">TrmE-type G domain-containing protein</fullName>
    </recommendedName>
</protein>
<dbReference type="InterPro" id="IPR005225">
    <property type="entry name" value="Small_GTP-bd"/>
</dbReference>
<dbReference type="EMBL" id="BARS01025692">
    <property type="protein sequence ID" value="GAG07050.1"/>
    <property type="molecule type" value="Genomic_DNA"/>
</dbReference>
<sequence>EFTQRAFLLGRIDLSQAEAVADLIRAKTEASCRVAAYQLKGRLSERLQGMREQLVKACSRLEIELDFSEEDLEFVSRKELMVVLRSLRREMRCLLESFNRGSVCREGIRMVIVGRPNVGKSSILNTLVERERAIVTEVPGTTRDTVEEALDIGGLLFLITDTAGIRETTDPVEKESIRRTERALDEANLVLLIFDGSESLKIEDKMIIDRVKGLGKQVVAVINKLDLEQRIEKKKLKEWLSEEVLIEVSALERRDVPKLIHTLETTV</sequence>
<dbReference type="GO" id="GO:0046872">
    <property type="term" value="F:metal ion binding"/>
    <property type="evidence" value="ECO:0007669"/>
    <property type="project" value="UniProtKB-KW"/>
</dbReference>
<dbReference type="InterPro" id="IPR006073">
    <property type="entry name" value="GTP-bd"/>
</dbReference>
<evidence type="ECO:0000256" key="7">
    <source>
        <dbReference type="ARBA" id="ARBA00022958"/>
    </source>
</evidence>
<keyword evidence="5" id="KW-0378">Hydrolase</keyword>
<evidence type="ECO:0000256" key="1">
    <source>
        <dbReference type="ARBA" id="ARBA00022490"/>
    </source>
</evidence>
<dbReference type="PROSITE" id="PS51709">
    <property type="entry name" value="G_TRME"/>
    <property type="match status" value="1"/>
</dbReference>
<dbReference type="Gene3D" id="3.40.50.300">
    <property type="entry name" value="P-loop containing nucleotide triphosphate hydrolases"/>
    <property type="match status" value="1"/>
</dbReference>
<reference evidence="11" key="1">
    <citation type="journal article" date="2014" name="Front. Microbiol.">
        <title>High frequency of phylogenetically diverse reductive dehalogenase-homologous genes in deep subseafloor sedimentary metagenomes.</title>
        <authorList>
            <person name="Kawai M."/>
            <person name="Futagami T."/>
            <person name="Toyoda A."/>
            <person name="Takaki Y."/>
            <person name="Nishi S."/>
            <person name="Hori S."/>
            <person name="Arai W."/>
            <person name="Tsubouchi T."/>
            <person name="Morono Y."/>
            <person name="Uchiyama I."/>
            <person name="Ito T."/>
            <person name="Fujiyama A."/>
            <person name="Inagaki F."/>
            <person name="Takami H."/>
        </authorList>
    </citation>
    <scope>NUCLEOTIDE SEQUENCE</scope>
    <source>
        <strain evidence="11">Expedition CK06-06</strain>
    </source>
</reference>
<keyword evidence="4" id="KW-0547">Nucleotide-binding</keyword>
<keyword evidence="6" id="KW-0460">Magnesium</keyword>
<dbReference type="AlphaFoldDB" id="X0UN28"/>